<dbReference type="RefSeq" id="WP_067871630.1">
    <property type="nucleotide sequence ID" value="NZ_CP013979.1"/>
</dbReference>
<reference evidence="3" key="2">
    <citation type="submission" date="2016-01" db="EMBL/GenBank/DDBJ databases">
        <title>Complete genome sequence of Agromyces aureus AR33T and comparison with related organisms.</title>
        <authorList>
            <person name="Corretto E."/>
            <person name="Antonielli L."/>
            <person name="Sessitsch A."/>
            <person name="Brader G."/>
        </authorList>
    </citation>
    <scope>NUCLEOTIDE SEQUENCE [LARGE SCALE GENOMIC DNA]</scope>
    <source>
        <strain evidence="3">AR33</strain>
    </source>
</reference>
<keyword evidence="3" id="KW-1185">Reference proteome</keyword>
<evidence type="ECO:0000313" key="2">
    <source>
        <dbReference type="EMBL" id="ANJ25423.1"/>
    </source>
</evidence>
<proteinExistence type="predicted"/>
<dbReference type="EMBL" id="CP013979">
    <property type="protein sequence ID" value="ANJ25423.1"/>
    <property type="molecule type" value="Genomic_DNA"/>
</dbReference>
<evidence type="ECO:0008006" key="4">
    <source>
        <dbReference type="Google" id="ProtNLM"/>
    </source>
</evidence>
<evidence type="ECO:0000313" key="3">
    <source>
        <dbReference type="Proteomes" id="UP000078437"/>
    </source>
</evidence>
<accession>A0A191WB45</accession>
<name>A0A191WB45_9MICO</name>
<dbReference type="KEGG" id="agy:ATC03_00190"/>
<protein>
    <recommendedName>
        <fullName evidence="4">Lactococcin 972 family bacteriocin</fullName>
    </recommendedName>
</protein>
<keyword evidence="1" id="KW-0732">Signal</keyword>
<gene>
    <name evidence="2" type="ORF">ATC03_00190</name>
</gene>
<dbReference type="AlphaFoldDB" id="A0A191WB45"/>
<organism evidence="2 3">
    <name type="scientific">Agromyces aureus</name>
    <dbReference type="NCBI Taxonomy" id="453304"/>
    <lineage>
        <taxon>Bacteria</taxon>
        <taxon>Bacillati</taxon>
        <taxon>Actinomycetota</taxon>
        <taxon>Actinomycetes</taxon>
        <taxon>Micrococcales</taxon>
        <taxon>Microbacteriaceae</taxon>
        <taxon>Agromyces</taxon>
    </lineage>
</organism>
<dbReference type="Proteomes" id="UP000078437">
    <property type="component" value="Chromosome"/>
</dbReference>
<feature type="signal peptide" evidence="1">
    <location>
        <begin position="1"/>
        <end position="31"/>
    </location>
</feature>
<reference evidence="2 3" key="1">
    <citation type="journal article" date="2016" name="Int. J. Syst. Evol. Microbiol.">
        <title>Agromyces aureus sp. nov., isolated from the rhizosphere of Salix caprea L. grown in a heavy-metal-contaminated soil.</title>
        <authorList>
            <person name="Corretto E."/>
            <person name="Antonielli L."/>
            <person name="Sessitsch A."/>
            <person name="Compant S."/>
            <person name="Gorfer M."/>
            <person name="Kuffner M."/>
            <person name="Brader G."/>
        </authorList>
    </citation>
    <scope>NUCLEOTIDE SEQUENCE [LARGE SCALE GENOMIC DNA]</scope>
    <source>
        <strain evidence="2 3">AR33</strain>
    </source>
</reference>
<evidence type="ECO:0000256" key="1">
    <source>
        <dbReference type="SAM" id="SignalP"/>
    </source>
</evidence>
<dbReference type="STRING" id="453304.ATC03_00190"/>
<sequence>MNGKHHKLRPAAIGFALSALLAVAVATPAHAAAEIAYQSCGVGQVVGVQSRTTGAAWHQHNTSRKDFPSTSVLTYRYSGFGYRFVDWTAAATQVDFDNTYAYCTT</sequence>
<feature type="chain" id="PRO_5008249271" description="Lactococcin 972 family bacteriocin" evidence="1">
    <location>
        <begin position="32"/>
        <end position="105"/>
    </location>
</feature>